<feature type="non-terminal residue" evidence="8">
    <location>
        <position position="1"/>
    </location>
</feature>
<dbReference type="InterPro" id="IPR007197">
    <property type="entry name" value="rSAM"/>
</dbReference>
<dbReference type="PANTHER" id="PTHR30352:SF22">
    <property type="entry name" value="PYRUVATE FORMATE-LYASE ACTIVATING ENZYME HOMOLOG"/>
    <property type="match status" value="1"/>
</dbReference>
<comment type="caution">
    <text evidence="8">The sequence shown here is derived from an EMBL/GenBank/DDBJ whole genome shotgun (WGS) entry which is preliminary data.</text>
</comment>
<dbReference type="Pfam" id="PF04055">
    <property type="entry name" value="Radical_SAM"/>
    <property type="match status" value="1"/>
</dbReference>
<name>X1L5X9_9ZZZZ</name>
<evidence type="ECO:0000256" key="3">
    <source>
        <dbReference type="ARBA" id="ARBA00022691"/>
    </source>
</evidence>
<feature type="domain" description="Radical SAM core" evidence="7">
    <location>
        <begin position="151"/>
        <end position="317"/>
    </location>
</feature>
<gene>
    <name evidence="8" type="ORF">S06H3_05206</name>
</gene>
<keyword evidence="5" id="KW-0408">Iron</keyword>
<keyword evidence="2" id="KW-0004">4Fe-4S</keyword>
<reference evidence="8" key="1">
    <citation type="journal article" date="2014" name="Front. Microbiol.">
        <title>High frequency of phylogenetically diverse reductive dehalogenase-homologous genes in deep subseafloor sedimentary metagenomes.</title>
        <authorList>
            <person name="Kawai M."/>
            <person name="Futagami T."/>
            <person name="Toyoda A."/>
            <person name="Takaki Y."/>
            <person name="Nishi S."/>
            <person name="Hori S."/>
            <person name="Arai W."/>
            <person name="Tsubouchi T."/>
            <person name="Morono Y."/>
            <person name="Uchiyama I."/>
            <person name="Ito T."/>
            <person name="Fujiyama A."/>
            <person name="Inagaki F."/>
            <person name="Takami H."/>
        </authorList>
    </citation>
    <scope>NUCLEOTIDE SEQUENCE</scope>
    <source>
        <strain evidence="8">Expedition CK06-06</strain>
    </source>
</reference>
<dbReference type="PANTHER" id="PTHR30352">
    <property type="entry name" value="PYRUVATE FORMATE-LYASE-ACTIVATING ENZYME"/>
    <property type="match status" value="1"/>
</dbReference>
<dbReference type="InterPro" id="IPR034457">
    <property type="entry name" value="Organic_radical-activating"/>
</dbReference>
<evidence type="ECO:0000256" key="6">
    <source>
        <dbReference type="ARBA" id="ARBA00023014"/>
    </source>
</evidence>
<protein>
    <recommendedName>
        <fullName evidence="7">Radical SAM core domain-containing protein</fullName>
    </recommendedName>
</protein>
<comment type="cofactor">
    <cofactor evidence="1">
        <name>[4Fe-4S] cluster</name>
        <dbReference type="ChEBI" id="CHEBI:49883"/>
    </cofactor>
</comment>
<organism evidence="8">
    <name type="scientific">marine sediment metagenome</name>
    <dbReference type="NCBI Taxonomy" id="412755"/>
    <lineage>
        <taxon>unclassified sequences</taxon>
        <taxon>metagenomes</taxon>
        <taxon>ecological metagenomes</taxon>
    </lineage>
</organism>
<evidence type="ECO:0000313" key="8">
    <source>
        <dbReference type="EMBL" id="GAI01301.1"/>
    </source>
</evidence>
<proteinExistence type="predicted"/>
<evidence type="ECO:0000256" key="4">
    <source>
        <dbReference type="ARBA" id="ARBA00022723"/>
    </source>
</evidence>
<dbReference type="Gene3D" id="3.20.20.70">
    <property type="entry name" value="Aldolase class I"/>
    <property type="match status" value="1"/>
</dbReference>
<evidence type="ECO:0000256" key="5">
    <source>
        <dbReference type="ARBA" id="ARBA00023004"/>
    </source>
</evidence>
<dbReference type="SUPFAM" id="SSF102114">
    <property type="entry name" value="Radical SAM enzymes"/>
    <property type="match status" value="1"/>
</dbReference>
<dbReference type="InterPro" id="IPR016431">
    <property type="entry name" value="Pyrv-formate_lyase-activ_prd"/>
</dbReference>
<dbReference type="CDD" id="cd01335">
    <property type="entry name" value="Radical_SAM"/>
    <property type="match status" value="1"/>
</dbReference>
<dbReference type="GO" id="GO:0051539">
    <property type="term" value="F:4 iron, 4 sulfur cluster binding"/>
    <property type="evidence" value="ECO:0007669"/>
    <property type="project" value="UniProtKB-KW"/>
</dbReference>
<keyword evidence="4" id="KW-0479">Metal-binding</keyword>
<sequence>EFLKFYKTNKACKICKTSDNLVSQTLEVCLNCIREKPKETEKYIVEAHKKSRSEFDLPPYPPRAKNGAKCKICVNECQIPLGEKGFCGLRTNEDGKLKNLTGKGAVVQWYYDRLPTNCVADWVCPGCANSGYPKYSYSKGPEYGYKNLAVFFGACSFDCLFCQNWHFRYLAEKPTKIKTVKQLIDMVDSRTSCICYFGGDPTPQINYAIKVSKLALEKNKDRILRICWETNGSMKKSLLKKAVKLSLESGGCIKFDLKTFNENLNKALTGVTNKRTLENFEYVASFIKERPDPPLLIASTLIVPGYIDEKEVSDIANFISDLNPEIPYALLGFYPHFYMHDLPLTKREHAFRCKEVAEKAGLSNVKIGNLHLLS</sequence>
<dbReference type="GO" id="GO:0046872">
    <property type="term" value="F:metal ion binding"/>
    <property type="evidence" value="ECO:0007669"/>
    <property type="project" value="UniProtKB-KW"/>
</dbReference>
<evidence type="ECO:0000256" key="2">
    <source>
        <dbReference type="ARBA" id="ARBA00022485"/>
    </source>
</evidence>
<dbReference type="SFLD" id="SFLDS00029">
    <property type="entry name" value="Radical_SAM"/>
    <property type="match status" value="1"/>
</dbReference>
<keyword evidence="3" id="KW-0949">S-adenosyl-L-methionine</keyword>
<dbReference type="EMBL" id="BARV01001906">
    <property type="protein sequence ID" value="GAI01301.1"/>
    <property type="molecule type" value="Genomic_DNA"/>
</dbReference>
<keyword evidence="6" id="KW-0411">Iron-sulfur</keyword>
<dbReference type="AlphaFoldDB" id="X1L5X9"/>
<evidence type="ECO:0000256" key="1">
    <source>
        <dbReference type="ARBA" id="ARBA00001966"/>
    </source>
</evidence>
<dbReference type="PIRSF" id="PIRSF004869">
    <property type="entry name" value="PflX_prd"/>
    <property type="match status" value="1"/>
</dbReference>
<accession>X1L5X9</accession>
<evidence type="ECO:0000259" key="7">
    <source>
        <dbReference type="Pfam" id="PF04055"/>
    </source>
</evidence>
<dbReference type="InterPro" id="IPR013785">
    <property type="entry name" value="Aldolase_TIM"/>
</dbReference>
<dbReference type="InterPro" id="IPR058240">
    <property type="entry name" value="rSAM_sf"/>
</dbReference>
<dbReference type="GO" id="GO:0003824">
    <property type="term" value="F:catalytic activity"/>
    <property type="evidence" value="ECO:0007669"/>
    <property type="project" value="InterPro"/>
</dbReference>